<dbReference type="AlphaFoldDB" id="A0A1L9U1K1"/>
<reference evidence="3" key="1">
    <citation type="journal article" date="2017" name="Genome Biol.">
        <title>Comparative genomics reveals high biological diversity and specific adaptations in the industrially and medically important fungal genus Aspergillus.</title>
        <authorList>
            <person name="de Vries R.P."/>
            <person name="Riley R."/>
            <person name="Wiebenga A."/>
            <person name="Aguilar-Osorio G."/>
            <person name="Amillis S."/>
            <person name="Uchima C.A."/>
            <person name="Anderluh G."/>
            <person name="Asadollahi M."/>
            <person name="Askin M."/>
            <person name="Barry K."/>
            <person name="Battaglia E."/>
            <person name="Bayram O."/>
            <person name="Benocci T."/>
            <person name="Braus-Stromeyer S.A."/>
            <person name="Caldana C."/>
            <person name="Canovas D."/>
            <person name="Cerqueira G.C."/>
            <person name="Chen F."/>
            <person name="Chen W."/>
            <person name="Choi C."/>
            <person name="Clum A."/>
            <person name="Dos Santos R.A."/>
            <person name="Damasio A.R."/>
            <person name="Diallinas G."/>
            <person name="Emri T."/>
            <person name="Fekete E."/>
            <person name="Flipphi M."/>
            <person name="Freyberg S."/>
            <person name="Gallo A."/>
            <person name="Gournas C."/>
            <person name="Habgood R."/>
            <person name="Hainaut M."/>
            <person name="Harispe M.L."/>
            <person name="Henrissat B."/>
            <person name="Hilden K.S."/>
            <person name="Hope R."/>
            <person name="Hossain A."/>
            <person name="Karabika E."/>
            <person name="Karaffa L."/>
            <person name="Karanyi Z."/>
            <person name="Krasevec N."/>
            <person name="Kuo A."/>
            <person name="Kusch H."/>
            <person name="LaButti K."/>
            <person name="Lagendijk E.L."/>
            <person name="Lapidus A."/>
            <person name="Levasseur A."/>
            <person name="Lindquist E."/>
            <person name="Lipzen A."/>
            <person name="Logrieco A.F."/>
            <person name="MacCabe A."/>
            <person name="Maekelae M.R."/>
            <person name="Malavazi I."/>
            <person name="Melin P."/>
            <person name="Meyer V."/>
            <person name="Mielnichuk N."/>
            <person name="Miskei M."/>
            <person name="Molnar A.P."/>
            <person name="Mule G."/>
            <person name="Ngan C.Y."/>
            <person name="Orejas M."/>
            <person name="Orosz E."/>
            <person name="Ouedraogo J.P."/>
            <person name="Overkamp K.M."/>
            <person name="Park H.-S."/>
            <person name="Perrone G."/>
            <person name="Piumi F."/>
            <person name="Punt P.J."/>
            <person name="Ram A.F."/>
            <person name="Ramon A."/>
            <person name="Rauscher S."/>
            <person name="Record E."/>
            <person name="Riano-Pachon D.M."/>
            <person name="Robert V."/>
            <person name="Roehrig J."/>
            <person name="Ruller R."/>
            <person name="Salamov A."/>
            <person name="Salih N.S."/>
            <person name="Samson R.A."/>
            <person name="Sandor E."/>
            <person name="Sanguinetti M."/>
            <person name="Schuetze T."/>
            <person name="Sepcic K."/>
            <person name="Shelest E."/>
            <person name="Sherlock G."/>
            <person name="Sophianopoulou V."/>
            <person name="Squina F.M."/>
            <person name="Sun H."/>
            <person name="Susca A."/>
            <person name="Todd R.B."/>
            <person name="Tsang A."/>
            <person name="Unkles S.E."/>
            <person name="van de Wiele N."/>
            <person name="van Rossen-Uffink D."/>
            <person name="Oliveira J.V."/>
            <person name="Vesth T.C."/>
            <person name="Visser J."/>
            <person name="Yu J.-H."/>
            <person name="Zhou M."/>
            <person name="Andersen M.R."/>
            <person name="Archer D.B."/>
            <person name="Baker S.E."/>
            <person name="Benoit I."/>
            <person name="Brakhage A.A."/>
            <person name="Braus G.H."/>
            <person name="Fischer R."/>
            <person name="Frisvad J.C."/>
            <person name="Goldman G.H."/>
            <person name="Houbraken J."/>
            <person name="Oakley B."/>
            <person name="Pocsi I."/>
            <person name="Scazzocchio C."/>
            <person name="Seiboth B."/>
            <person name="vanKuyk P.A."/>
            <person name="Wortman J."/>
            <person name="Dyer P.S."/>
            <person name="Grigoriev I.V."/>
        </authorList>
    </citation>
    <scope>NUCLEOTIDE SEQUENCE [LARGE SCALE GENOMIC DNA]</scope>
    <source>
        <strain evidence="3">CBS 101740 / IMI 381727 / IBT 21946</strain>
    </source>
</reference>
<gene>
    <name evidence="2" type="ORF">ASPBRDRAFT_49671</name>
</gene>
<accession>A0A1L9U1K1</accession>
<evidence type="ECO:0000313" key="3">
    <source>
        <dbReference type="Proteomes" id="UP000184499"/>
    </source>
</evidence>
<dbReference type="RefSeq" id="XP_067472817.1">
    <property type="nucleotide sequence ID" value="XM_067626398.1"/>
</dbReference>
<evidence type="ECO:0000256" key="1">
    <source>
        <dbReference type="SAM" id="MobiDB-lite"/>
    </source>
</evidence>
<feature type="region of interest" description="Disordered" evidence="1">
    <location>
        <begin position="67"/>
        <end position="86"/>
    </location>
</feature>
<dbReference type="VEuPathDB" id="FungiDB:ASPBRDRAFT_49671"/>
<dbReference type="GeneID" id="93578886"/>
<keyword evidence="3" id="KW-1185">Reference proteome</keyword>
<dbReference type="EMBL" id="KV878721">
    <property type="protein sequence ID" value="OJJ65566.1"/>
    <property type="molecule type" value="Genomic_DNA"/>
</dbReference>
<feature type="compositionally biased region" description="Polar residues" evidence="1">
    <location>
        <begin position="70"/>
        <end position="80"/>
    </location>
</feature>
<sequence>MNSAIIKTQLVMPRWGSLAAKVAGADSVRGAVEHDRLLIRPEQHRPARHVLVLGARPPASAPIVTLPHQRVSSSPGSKNDSFVAVV</sequence>
<protein>
    <submittedName>
        <fullName evidence="2">Uncharacterized protein</fullName>
    </submittedName>
</protein>
<feature type="non-terminal residue" evidence="2">
    <location>
        <position position="86"/>
    </location>
</feature>
<dbReference type="Proteomes" id="UP000184499">
    <property type="component" value="Unassembled WGS sequence"/>
</dbReference>
<proteinExistence type="predicted"/>
<organism evidence="2 3">
    <name type="scientific">Aspergillus brasiliensis (strain CBS 101740 / IMI 381727 / IBT 21946)</name>
    <dbReference type="NCBI Taxonomy" id="767769"/>
    <lineage>
        <taxon>Eukaryota</taxon>
        <taxon>Fungi</taxon>
        <taxon>Dikarya</taxon>
        <taxon>Ascomycota</taxon>
        <taxon>Pezizomycotina</taxon>
        <taxon>Eurotiomycetes</taxon>
        <taxon>Eurotiomycetidae</taxon>
        <taxon>Eurotiales</taxon>
        <taxon>Aspergillaceae</taxon>
        <taxon>Aspergillus</taxon>
        <taxon>Aspergillus subgen. Circumdati</taxon>
    </lineage>
</organism>
<name>A0A1L9U1K1_ASPBC</name>
<evidence type="ECO:0000313" key="2">
    <source>
        <dbReference type="EMBL" id="OJJ65566.1"/>
    </source>
</evidence>